<dbReference type="GO" id="GO:0000981">
    <property type="term" value="F:DNA-binding transcription factor activity, RNA polymerase II-specific"/>
    <property type="evidence" value="ECO:0007669"/>
    <property type="project" value="TreeGrafter"/>
</dbReference>
<dbReference type="GO" id="GO:0005634">
    <property type="term" value="C:nucleus"/>
    <property type="evidence" value="ECO:0007669"/>
    <property type="project" value="UniProtKB-SubCell"/>
</dbReference>
<comment type="subcellular location">
    <subcellularLocation>
        <location evidence="1">Nucleus</location>
    </subcellularLocation>
</comment>
<evidence type="ECO:0000256" key="3">
    <source>
        <dbReference type="ARBA" id="ARBA00023125"/>
    </source>
</evidence>
<dbReference type="Proteomes" id="UP001190926">
    <property type="component" value="Unassembled WGS sequence"/>
</dbReference>
<evidence type="ECO:0000313" key="6">
    <source>
        <dbReference type="EMBL" id="KAH6827246.1"/>
    </source>
</evidence>
<organism evidence="6 7">
    <name type="scientific">Perilla frutescens var. hirtella</name>
    <name type="common">Perilla citriodora</name>
    <name type="synonym">Perilla setoyensis</name>
    <dbReference type="NCBI Taxonomy" id="608512"/>
    <lineage>
        <taxon>Eukaryota</taxon>
        <taxon>Viridiplantae</taxon>
        <taxon>Streptophyta</taxon>
        <taxon>Embryophyta</taxon>
        <taxon>Tracheophyta</taxon>
        <taxon>Spermatophyta</taxon>
        <taxon>Magnoliopsida</taxon>
        <taxon>eudicotyledons</taxon>
        <taxon>Gunneridae</taxon>
        <taxon>Pentapetalae</taxon>
        <taxon>asterids</taxon>
        <taxon>lamiids</taxon>
        <taxon>Lamiales</taxon>
        <taxon>Lamiaceae</taxon>
        <taxon>Nepetoideae</taxon>
        <taxon>Elsholtzieae</taxon>
        <taxon>Perilla</taxon>
    </lineage>
</organism>
<evidence type="ECO:0000256" key="5">
    <source>
        <dbReference type="ARBA" id="ARBA00023242"/>
    </source>
</evidence>
<accession>A0AAD4P5Q5</accession>
<evidence type="ECO:0000256" key="1">
    <source>
        <dbReference type="ARBA" id="ARBA00004123"/>
    </source>
</evidence>
<sequence length="231" mass="25897">MPNLNRIFNDNSLCFYGDFSSGHGHFDPQNTLNTQSSCSIIVSGSTSTSQGETQLNYMPVQEDISYQPWVNTYVQQSNNEIQLIQNARKRSAEAGPCSLINSETNERDRGKKKPMHIQGKLPKIPKEKEPTVRRRSQKLTDKITTLQKLVSPYGKVATEKQPIIAILHNTDTASVLLEASVSIKALQDQIEEMFHMISAEQMTKMAGEKRSNLQSRGLCLVSSVILEELDQ</sequence>
<evidence type="ECO:0008006" key="8">
    <source>
        <dbReference type="Google" id="ProtNLM"/>
    </source>
</evidence>
<dbReference type="InterPro" id="IPR045843">
    <property type="entry name" value="IND-like"/>
</dbReference>
<evidence type="ECO:0000256" key="2">
    <source>
        <dbReference type="ARBA" id="ARBA00023015"/>
    </source>
</evidence>
<dbReference type="InterPro" id="IPR045239">
    <property type="entry name" value="bHLH95_bHLH"/>
</dbReference>
<proteinExistence type="predicted"/>
<keyword evidence="7" id="KW-1185">Reference proteome</keyword>
<dbReference type="CDD" id="cd11393">
    <property type="entry name" value="bHLH_AtbHLH_like"/>
    <property type="match status" value="1"/>
</dbReference>
<dbReference type="GO" id="GO:0000978">
    <property type="term" value="F:RNA polymerase II cis-regulatory region sequence-specific DNA binding"/>
    <property type="evidence" value="ECO:0007669"/>
    <property type="project" value="TreeGrafter"/>
</dbReference>
<keyword evidence="2" id="KW-0805">Transcription regulation</keyword>
<keyword evidence="3" id="KW-0238">DNA-binding</keyword>
<evidence type="ECO:0000256" key="4">
    <source>
        <dbReference type="ARBA" id="ARBA00023163"/>
    </source>
</evidence>
<dbReference type="GO" id="GO:0046983">
    <property type="term" value="F:protein dimerization activity"/>
    <property type="evidence" value="ECO:0007669"/>
    <property type="project" value="InterPro"/>
</dbReference>
<keyword evidence="4" id="KW-0804">Transcription</keyword>
<comment type="caution">
    <text evidence="6">The sequence shown here is derived from an EMBL/GenBank/DDBJ whole genome shotgun (WGS) entry which is preliminary data.</text>
</comment>
<dbReference type="PANTHER" id="PTHR16223">
    <property type="entry name" value="TRANSCRIPTION FACTOR BHLH83-RELATED"/>
    <property type="match status" value="1"/>
</dbReference>
<dbReference type="PANTHER" id="PTHR16223:SF138">
    <property type="entry name" value="TRANSCRIPTION FACTOR BHLH103-LIKE"/>
    <property type="match status" value="1"/>
</dbReference>
<dbReference type="AlphaFoldDB" id="A0AAD4P5Q5"/>
<name>A0AAD4P5Q5_PERFH</name>
<evidence type="ECO:0000313" key="7">
    <source>
        <dbReference type="Proteomes" id="UP001190926"/>
    </source>
</evidence>
<protein>
    <recommendedName>
        <fullName evidence="8">BHLH domain-containing protein</fullName>
    </recommendedName>
</protein>
<dbReference type="InterPro" id="IPR036638">
    <property type="entry name" value="HLH_DNA-bd_sf"/>
</dbReference>
<reference evidence="6 7" key="1">
    <citation type="journal article" date="2021" name="Nat. Commun.">
        <title>Incipient diploidization of the medicinal plant Perilla within 10,000 years.</title>
        <authorList>
            <person name="Zhang Y."/>
            <person name="Shen Q."/>
            <person name="Leng L."/>
            <person name="Zhang D."/>
            <person name="Chen S."/>
            <person name="Shi Y."/>
            <person name="Ning Z."/>
            <person name="Chen S."/>
        </authorList>
    </citation>
    <scope>NUCLEOTIDE SEQUENCE [LARGE SCALE GENOMIC DNA]</scope>
    <source>
        <strain evidence="7">cv. PC099</strain>
    </source>
</reference>
<gene>
    <name evidence="6" type="ORF">C2S53_000766</name>
</gene>
<dbReference type="SUPFAM" id="SSF47459">
    <property type="entry name" value="HLH, helix-loop-helix DNA-binding domain"/>
    <property type="match status" value="1"/>
</dbReference>
<keyword evidence="5" id="KW-0539">Nucleus</keyword>
<dbReference type="EMBL" id="SDAM02000150">
    <property type="protein sequence ID" value="KAH6827246.1"/>
    <property type="molecule type" value="Genomic_DNA"/>
</dbReference>